<protein>
    <submittedName>
        <fullName evidence="1">Glycoside hydrolase family 2</fullName>
    </submittedName>
</protein>
<reference evidence="1 2" key="1">
    <citation type="journal article" date="2022" name="Int. J. Syst. Evol. Microbiol.">
        <title>Miniphocaeibacter halophilus sp. nov., an ammonium-tolerant acetate-producing bacterium isolated from a biogas system.</title>
        <authorList>
            <person name="Schnurer A."/>
            <person name="Singh A."/>
            <person name="Bi S."/>
            <person name="Qiao W."/>
            <person name="Westerholm M."/>
        </authorList>
    </citation>
    <scope>NUCLEOTIDE SEQUENCE [LARGE SCALE GENOMIC DNA]</scope>
    <source>
        <strain evidence="1 2">AMB_01</strain>
    </source>
</reference>
<evidence type="ECO:0000313" key="2">
    <source>
        <dbReference type="Proteomes" id="UP000595814"/>
    </source>
</evidence>
<organism evidence="1 2">
    <name type="scientific">Miniphocaeibacter halophilus</name>
    <dbReference type="NCBI Taxonomy" id="2931922"/>
    <lineage>
        <taxon>Bacteria</taxon>
        <taxon>Bacillati</taxon>
        <taxon>Bacillota</taxon>
        <taxon>Tissierellia</taxon>
        <taxon>Tissierellales</taxon>
        <taxon>Peptoniphilaceae</taxon>
        <taxon>Miniphocaeibacter</taxon>
    </lineage>
</organism>
<keyword evidence="1" id="KW-0378">Hydrolase</keyword>
<evidence type="ECO:0000313" key="1">
    <source>
        <dbReference type="EMBL" id="QQK07792.1"/>
    </source>
</evidence>
<dbReference type="Proteomes" id="UP000595814">
    <property type="component" value="Chromosome"/>
</dbReference>
<dbReference type="EMBL" id="CP066744">
    <property type="protein sequence ID" value="QQK07792.1"/>
    <property type="molecule type" value="Genomic_DNA"/>
</dbReference>
<gene>
    <name evidence="1" type="ORF">JFY71_11000</name>
</gene>
<accession>A0AC61MQ84</accession>
<keyword evidence="2" id="KW-1185">Reference proteome</keyword>
<proteinExistence type="predicted"/>
<sequence>MRQEYPRPNFVRKDWINLNGEWDFKYDDKNKKINVPFVPQSKLSGINERIKTDFVIYERKFNIPKEWNGKNIILHFGAVDYSCDVFINNNKVGSHKGGNTSFSFDITRFLEDEEQILTVEVYDPLKDDTIPRGKQFWKEESEFIWYTPSTGIWQTVWLEPIDNSNISYVHMTPDIDRGEVEIRFELDKRCKLPCEVNFSIKFNYEIVNETLLKCNQLQNKIVLDVFGNRAMEGSFHFTGRYWTPENPVLYDVEIKLSNENNIKDFVKTYFGMRKVHVENGKFYLNNLPYYNKLILDQGYWKDGLITAPTDEDYKTDIIKFKEMGFNGCRKHEKVEDPRFLYWADKLGFLVWIGMASFWSYTPEAASNFTKEWCDVIKRDYNSPSIVVWGMLNESWGVPKIYDNLHQQAFSQALYYLAKSLDQSRLVIGNDGWEQTTTDIAALHTYKHGVEQDYKQHELFSKSLKNIDEMHNIVEKLPYAKGFKYNGEPFMITEFGGISMSKDNSDDWGYTFAKSEEEFITTYSRIMESIYDSDIICGYCYTQATDIEQETNGLLDINHEFKFDPAKIKEINDKKKVNNL</sequence>
<name>A0AC61MQ84_9FIRM</name>